<dbReference type="Pfam" id="PF05345">
    <property type="entry name" value="He_PIG"/>
    <property type="match status" value="2"/>
</dbReference>
<dbReference type="InterPro" id="IPR006644">
    <property type="entry name" value="Cadg"/>
</dbReference>
<feature type="domain" description="Dystroglycan-type cadherin-like" evidence="1">
    <location>
        <begin position="119"/>
        <end position="219"/>
    </location>
</feature>
<dbReference type="AlphaFoldDB" id="A0A1V1NR99"/>
<accession>A0A1V1NR99</accession>
<reference evidence="3" key="1">
    <citation type="submission" date="2012-11" db="EMBL/GenBank/DDBJ databases">
        <authorList>
            <person name="Lucero-Rivera Y.E."/>
            <person name="Tovar-Ramirez D."/>
        </authorList>
    </citation>
    <scope>NUCLEOTIDE SEQUENCE [LARGE SCALE GENOMIC DNA]</scope>
    <source>
        <strain evidence="3">Araruama</strain>
    </source>
</reference>
<dbReference type="SUPFAM" id="SSF49313">
    <property type="entry name" value="Cadherin-like"/>
    <property type="match status" value="2"/>
</dbReference>
<dbReference type="Proteomes" id="UP000189670">
    <property type="component" value="Unassembled WGS sequence"/>
</dbReference>
<dbReference type="InterPro" id="IPR015919">
    <property type="entry name" value="Cadherin-like_sf"/>
</dbReference>
<dbReference type="GO" id="GO:0043236">
    <property type="term" value="F:laminin binding"/>
    <property type="evidence" value="ECO:0007669"/>
    <property type="project" value="TreeGrafter"/>
</dbReference>
<feature type="non-terminal residue" evidence="2">
    <location>
        <position position="254"/>
    </location>
</feature>
<feature type="non-terminal residue" evidence="2">
    <location>
        <position position="1"/>
    </location>
</feature>
<dbReference type="PANTHER" id="PTHR21559:SF21">
    <property type="entry name" value="DYSTROGLYCAN 1"/>
    <property type="match status" value="1"/>
</dbReference>
<dbReference type="EMBL" id="ATBP01003216">
    <property type="protein sequence ID" value="ETR65097.1"/>
    <property type="molecule type" value="Genomic_DNA"/>
</dbReference>
<dbReference type="InterPro" id="IPR013783">
    <property type="entry name" value="Ig-like_fold"/>
</dbReference>
<dbReference type="Gene3D" id="2.60.40.10">
    <property type="entry name" value="Immunoglobulins"/>
    <property type="match status" value="3"/>
</dbReference>
<protein>
    <recommendedName>
        <fullName evidence="1">Dystroglycan-type cadherin-like domain-containing protein</fullName>
    </recommendedName>
</protein>
<sequence>SVSDGFILAVNVSNHDPTLANSILDQTIDEDVLFNFSFNENTFNDVDPWDELIYVATLEDDSPLPDWLEFDSSTRNFNGTPGNDDIGNISIKVTATDAALSSISDVFALTINNVNDAPTVVNEISDQTINQDKTFNFAINSETFEEVDAGDILTYTSTLENGETLPEWLTFNTSTITFNGIPTNDDIGSLSIKITATDNSLESTFDIFTVTINNINDAPILVQEIPDQSVNEDEDFSFTIKENTFDDIDAEDVL</sequence>
<dbReference type="GO" id="GO:0016011">
    <property type="term" value="C:dystroglycan complex"/>
    <property type="evidence" value="ECO:0007669"/>
    <property type="project" value="TreeGrafter"/>
</dbReference>
<feature type="domain" description="Dystroglycan-type cadherin-like" evidence="1">
    <location>
        <begin position="18"/>
        <end position="118"/>
    </location>
</feature>
<gene>
    <name evidence="2" type="ORF">OMM_14826</name>
</gene>
<evidence type="ECO:0000313" key="2">
    <source>
        <dbReference type="EMBL" id="ETR65097.1"/>
    </source>
</evidence>
<dbReference type="SMART" id="SM00736">
    <property type="entry name" value="CADG"/>
    <property type="match status" value="2"/>
</dbReference>
<proteinExistence type="predicted"/>
<organism evidence="2 3">
    <name type="scientific">Candidatus Magnetoglobus multicellularis str. Araruama</name>
    <dbReference type="NCBI Taxonomy" id="890399"/>
    <lineage>
        <taxon>Bacteria</taxon>
        <taxon>Pseudomonadati</taxon>
        <taxon>Thermodesulfobacteriota</taxon>
        <taxon>Desulfobacteria</taxon>
        <taxon>Desulfobacterales</taxon>
        <taxon>Desulfobacteraceae</taxon>
        <taxon>Candidatus Magnetoglobus</taxon>
    </lineage>
</organism>
<evidence type="ECO:0000259" key="1">
    <source>
        <dbReference type="SMART" id="SM00736"/>
    </source>
</evidence>
<dbReference type="PANTHER" id="PTHR21559">
    <property type="entry name" value="DYSTROGLYCAN-RELATED"/>
    <property type="match status" value="1"/>
</dbReference>
<comment type="caution">
    <text evidence="2">The sequence shown here is derived from an EMBL/GenBank/DDBJ whole genome shotgun (WGS) entry which is preliminary data.</text>
</comment>
<name>A0A1V1NR99_9BACT</name>
<dbReference type="GO" id="GO:0005509">
    <property type="term" value="F:calcium ion binding"/>
    <property type="evidence" value="ECO:0007669"/>
    <property type="project" value="InterPro"/>
</dbReference>
<evidence type="ECO:0000313" key="3">
    <source>
        <dbReference type="Proteomes" id="UP000189670"/>
    </source>
</evidence>